<dbReference type="GO" id="GO:0005886">
    <property type="term" value="C:plasma membrane"/>
    <property type="evidence" value="ECO:0007669"/>
    <property type="project" value="UniProtKB-SubCell"/>
</dbReference>
<keyword evidence="3 6" id="KW-0812">Transmembrane</keyword>
<evidence type="ECO:0000256" key="1">
    <source>
        <dbReference type="ARBA" id="ARBA00004651"/>
    </source>
</evidence>
<keyword evidence="5 6" id="KW-0472">Membrane</keyword>
<organism evidence="8 9">
    <name type="scientific">Sphingomonas adhaesiva</name>
    <dbReference type="NCBI Taxonomy" id="28212"/>
    <lineage>
        <taxon>Bacteria</taxon>
        <taxon>Pseudomonadati</taxon>
        <taxon>Pseudomonadota</taxon>
        <taxon>Alphaproteobacteria</taxon>
        <taxon>Sphingomonadales</taxon>
        <taxon>Sphingomonadaceae</taxon>
        <taxon>Sphingomonas</taxon>
    </lineage>
</organism>
<dbReference type="Proteomes" id="UP000218323">
    <property type="component" value="Unassembled WGS sequence"/>
</dbReference>
<reference evidence="8 9" key="1">
    <citation type="submission" date="2017-09" db="EMBL/GenBank/DDBJ databases">
        <title>Sphingomonas adhaesiva DSM 7418, whole genome shotgun sequence.</title>
        <authorList>
            <person name="Feng G."/>
            <person name="Zhu H."/>
        </authorList>
    </citation>
    <scope>NUCLEOTIDE SEQUENCE [LARGE SCALE GENOMIC DNA]</scope>
    <source>
        <strain evidence="8 9">DSM 7418</strain>
    </source>
</reference>
<evidence type="ECO:0000259" key="7">
    <source>
        <dbReference type="Pfam" id="PF05425"/>
    </source>
</evidence>
<evidence type="ECO:0000256" key="2">
    <source>
        <dbReference type="ARBA" id="ARBA00022475"/>
    </source>
</evidence>
<sequence>MLCFGAAAFALHAPRGTADALPLRGLLVASIMSGLILSLVGLAVLSAGMAGVGIGEVDRATVASVIENTAAGTAWMVRMAAFVGLLAASILRVGMARMAAALLGGVVVATLAWGGHGAAGDGAAGWVHLVADVLHLLAAGTWLGALVALTLLAFGPSRTGAAHVDLLHRALRGFSTTGTLVVAVIVITGAASGWLLVGPGGVPLLGTTLYGRLLLAKIGLFVVMLVFAWGNRYRLTPALDRARREGDAPGAIAALRWSLASETACAVVVLALVAWLGTIEPIARS</sequence>
<comment type="subcellular location">
    <subcellularLocation>
        <location evidence="1">Cell membrane</location>
        <topology evidence="1">Multi-pass membrane protein</topology>
    </subcellularLocation>
</comment>
<feature type="transmembrane region" description="Helical" evidence="6">
    <location>
        <begin position="209"/>
        <end position="230"/>
    </location>
</feature>
<dbReference type="InterPro" id="IPR008457">
    <property type="entry name" value="Cu-R_CopD_dom"/>
</dbReference>
<evidence type="ECO:0000313" key="9">
    <source>
        <dbReference type="Proteomes" id="UP000218323"/>
    </source>
</evidence>
<evidence type="ECO:0000313" key="8">
    <source>
        <dbReference type="EMBL" id="PCG16213.1"/>
    </source>
</evidence>
<evidence type="ECO:0000256" key="6">
    <source>
        <dbReference type="SAM" id="Phobius"/>
    </source>
</evidence>
<dbReference type="PANTHER" id="PTHR34820">
    <property type="entry name" value="INNER MEMBRANE PROTEIN YEBZ"/>
    <property type="match status" value="1"/>
</dbReference>
<name>A0A2A4IEF6_9SPHN</name>
<dbReference type="InterPro" id="IPR047689">
    <property type="entry name" value="CopD"/>
</dbReference>
<dbReference type="NCBIfam" id="NF033808">
    <property type="entry name" value="copper_CopD"/>
    <property type="match status" value="1"/>
</dbReference>
<dbReference type="GO" id="GO:0006825">
    <property type="term" value="P:copper ion transport"/>
    <property type="evidence" value="ECO:0007669"/>
    <property type="project" value="InterPro"/>
</dbReference>
<protein>
    <submittedName>
        <fullName evidence="8">Copper resistance protein CopD</fullName>
    </submittedName>
</protein>
<evidence type="ECO:0000256" key="5">
    <source>
        <dbReference type="ARBA" id="ARBA00023136"/>
    </source>
</evidence>
<dbReference type="Pfam" id="PF05425">
    <property type="entry name" value="CopD"/>
    <property type="match status" value="1"/>
</dbReference>
<feature type="transmembrane region" description="Helical" evidence="6">
    <location>
        <begin position="174"/>
        <end position="197"/>
    </location>
</feature>
<feature type="domain" description="Copper resistance protein D" evidence="7">
    <location>
        <begin position="169"/>
        <end position="276"/>
    </location>
</feature>
<comment type="caution">
    <text evidence="8">The sequence shown here is derived from an EMBL/GenBank/DDBJ whole genome shotgun (WGS) entry which is preliminary data.</text>
</comment>
<keyword evidence="2" id="KW-1003">Cell membrane</keyword>
<dbReference type="PANTHER" id="PTHR34820:SF4">
    <property type="entry name" value="INNER MEMBRANE PROTEIN YEBZ"/>
    <property type="match status" value="1"/>
</dbReference>
<evidence type="ECO:0000256" key="4">
    <source>
        <dbReference type="ARBA" id="ARBA00022989"/>
    </source>
</evidence>
<dbReference type="InterPro" id="IPR032694">
    <property type="entry name" value="CopC/D"/>
</dbReference>
<proteinExistence type="predicted"/>
<evidence type="ECO:0000256" key="3">
    <source>
        <dbReference type="ARBA" id="ARBA00022692"/>
    </source>
</evidence>
<keyword evidence="9" id="KW-1185">Reference proteome</keyword>
<dbReference type="EMBL" id="NWVC01000001">
    <property type="protein sequence ID" value="PCG16213.1"/>
    <property type="molecule type" value="Genomic_DNA"/>
</dbReference>
<feature type="transmembrane region" description="Helical" evidence="6">
    <location>
        <begin position="251"/>
        <end position="276"/>
    </location>
</feature>
<feature type="transmembrane region" description="Helical" evidence="6">
    <location>
        <begin position="133"/>
        <end position="154"/>
    </location>
</feature>
<keyword evidence="4 6" id="KW-1133">Transmembrane helix</keyword>
<feature type="transmembrane region" description="Helical" evidence="6">
    <location>
        <begin position="95"/>
        <end position="113"/>
    </location>
</feature>
<accession>A0A2A4IEF6</accession>
<gene>
    <name evidence="8" type="ORF">COA07_01900</name>
</gene>
<dbReference type="AlphaFoldDB" id="A0A2A4IEF6"/>
<feature type="transmembrane region" description="Helical" evidence="6">
    <location>
        <begin position="28"/>
        <end position="50"/>
    </location>
</feature>